<dbReference type="AlphaFoldDB" id="A0A0W8F4J3"/>
<accession>A0A0W8F4J3</accession>
<dbReference type="EMBL" id="LNQE01001528">
    <property type="protein sequence ID" value="KUG15814.1"/>
    <property type="molecule type" value="Genomic_DNA"/>
</dbReference>
<reference evidence="1" key="1">
    <citation type="journal article" date="2015" name="Proc. Natl. Acad. Sci. U.S.A.">
        <title>Networks of energetic and metabolic interactions define dynamics in microbial communities.</title>
        <authorList>
            <person name="Embree M."/>
            <person name="Liu J.K."/>
            <person name="Al-Bassam M.M."/>
            <person name="Zengler K."/>
        </authorList>
    </citation>
    <scope>NUCLEOTIDE SEQUENCE</scope>
</reference>
<proteinExistence type="predicted"/>
<organism evidence="1">
    <name type="scientific">hydrocarbon metagenome</name>
    <dbReference type="NCBI Taxonomy" id="938273"/>
    <lineage>
        <taxon>unclassified sequences</taxon>
        <taxon>metagenomes</taxon>
        <taxon>ecological metagenomes</taxon>
    </lineage>
</organism>
<gene>
    <name evidence="1" type="ORF">ASZ90_014516</name>
</gene>
<sequence length="86" mass="9655">MIPYRMITAAEIRKIAGRWRRATRPLKIHDQKYGNQLADLLAAYDGGDMAWFDDPLEAALFIVLTGLIKEQGLEVPGARGPREETS</sequence>
<name>A0A0W8F4J3_9ZZZZ</name>
<evidence type="ECO:0000313" key="1">
    <source>
        <dbReference type="EMBL" id="KUG15814.1"/>
    </source>
</evidence>
<protein>
    <submittedName>
        <fullName evidence="1">Uncharacterized protein</fullName>
    </submittedName>
</protein>
<comment type="caution">
    <text evidence="1">The sequence shown here is derived from an EMBL/GenBank/DDBJ whole genome shotgun (WGS) entry which is preliminary data.</text>
</comment>